<dbReference type="InterPro" id="IPR001932">
    <property type="entry name" value="PPM-type_phosphatase-like_dom"/>
</dbReference>
<dbReference type="FunFam" id="3.60.40.10:FF:000005">
    <property type="entry name" value="Serine/threonine protein phosphatase"/>
    <property type="match status" value="1"/>
</dbReference>
<dbReference type="Pfam" id="PF13185">
    <property type="entry name" value="GAF_2"/>
    <property type="match status" value="1"/>
</dbReference>
<evidence type="ECO:0000256" key="16">
    <source>
        <dbReference type="SAM" id="MobiDB-lite"/>
    </source>
</evidence>
<dbReference type="InterPro" id="IPR000014">
    <property type="entry name" value="PAS"/>
</dbReference>
<keyword evidence="9" id="KW-0460">Magnesium</keyword>
<evidence type="ECO:0000256" key="15">
    <source>
        <dbReference type="ARBA" id="ARBA00081350"/>
    </source>
</evidence>
<dbReference type="RefSeq" id="WP_311638483.1">
    <property type="nucleotide sequence ID" value="NZ_JAVRES010000001.1"/>
</dbReference>
<evidence type="ECO:0000256" key="9">
    <source>
        <dbReference type="ARBA" id="ARBA00022842"/>
    </source>
</evidence>
<evidence type="ECO:0000256" key="1">
    <source>
        <dbReference type="ARBA" id="ARBA00013081"/>
    </source>
</evidence>
<dbReference type="Pfam" id="PF08448">
    <property type="entry name" value="PAS_4"/>
    <property type="match status" value="1"/>
</dbReference>
<evidence type="ECO:0000313" key="21">
    <source>
        <dbReference type="Proteomes" id="UP001183535"/>
    </source>
</evidence>
<evidence type="ECO:0000256" key="5">
    <source>
        <dbReference type="ARBA" id="ARBA00022741"/>
    </source>
</evidence>
<dbReference type="SUPFAM" id="SSF55781">
    <property type="entry name" value="GAF domain-like"/>
    <property type="match status" value="2"/>
</dbReference>
<dbReference type="GO" id="GO:0046872">
    <property type="term" value="F:metal ion binding"/>
    <property type="evidence" value="ECO:0007669"/>
    <property type="project" value="UniProtKB-KW"/>
</dbReference>
<dbReference type="InterPro" id="IPR052016">
    <property type="entry name" value="Bact_Sigma-Reg"/>
</dbReference>
<dbReference type="SUPFAM" id="SSF81606">
    <property type="entry name" value="PP2C-like"/>
    <property type="match status" value="1"/>
</dbReference>
<keyword evidence="6" id="KW-0418">Kinase</keyword>
<proteinExistence type="predicted"/>
<gene>
    <name evidence="20" type="ORF">RM877_04170</name>
</gene>
<keyword evidence="3" id="KW-0808">Transferase</keyword>
<comment type="catalytic activity">
    <reaction evidence="12">
        <text>O-phospho-L-seryl-[protein] + H2O = L-seryl-[protein] + phosphate</text>
        <dbReference type="Rhea" id="RHEA:20629"/>
        <dbReference type="Rhea" id="RHEA-COMP:9863"/>
        <dbReference type="Rhea" id="RHEA-COMP:11604"/>
        <dbReference type="ChEBI" id="CHEBI:15377"/>
        <dbReference type="ChEBI" id="CHEBI:29999"/>
        <dbReference type="ChEBI" id="CHEBI:43474"/>
        <dbReference type="ChEBI" id="CHEBI:83421"/>
        <dbReference type="EC" id="3.1.3.16"/>
    </reaction>
</comment>
<keyword evidence="11" id="KW-0464">Manganese</keyword>
<accession>A0ABD5EHN5</accession>
<keyword evidence="5" id="KW-0547">Nucleotide-binding</keyword>
<dbReference type="InterPro" id="IPR003018">
    <property type="entry name" value="GAF"/>
</dbReference>
<feature type="domain" description="GAF" evidence="17">
    <location>
        <begin position="452"/>
        <end position="598"/>
    </location>
</feature>
<dbReference type="Gene3D" id="3.60.40.10">
    <property type="entry name" value="PPM-type phosphatase domain"/>
    <property type="match status" value="1"/>
</dbReference>
<evidence type="ECO:0000259" key="19">
    <source>
        <dbReference type="SMART" id="SM00331"/>
    </source>
</evidence>
<evidence type="ECO:0000256" key="6">
    <source>
        <dbReference type="ARBA" id="ARBA00022777"/>
    </source>
</evidence>
<dbReference type="SMART" id="SM00091">
    <property type="entry name" value="PAS"/>
    <property type="match status" value="1"/>
</dbReference>
<evidence type="ECO:0000259" key="17">
    <source>
        <dbReference type="SMART" id="SM00065"/>
    </source>
</evidence>
<evidence type="ECO:0000256" key="14">
    <source>
        <dbReference type="ARBA" id="ARBA00075117"/>
    </source>
</evidence>
<evidence type="ECO:0000256" key="11">
    <source>
        <dbReference type="ARBA" id="ARBA00023211"/>
    </source>
</evidence>
<dbReference type="GO" id="GO:0004722">
    <property type="term" value="F:protein serine/threonine phosphatase activity"/>
    <property type="evidence" value="ECO:0007669"/>
    <property type="project" value="UniProtKB-EC"/>
</dbReference>
<dbReference type="PANTHER" id="PTHR43156">
    <property type="entry name" value="STAGE II SPORULATION PROTEIN E-RELATED"/>
    <property type="match status" value="1"/>
</dbReference>
<dbReference type="Pfam" id="PF07228">
    <property type="entry name" value="SpoIIE"/>
    <property type="match status" value="1"/>
</dbReference>
<dbReference type="Proteomes" id="UP001183535">
    <property type="component" value="Unassembled WGS sequence"/>
</dbReference>
<dbReference type="InterPro" id="IPR036457">
    <property type="entry name" value="PPM-type-like_dom_sf"/>
</dbReference>
<feature type="region of interest" description="Disordered" evidence="16">
    <location>
        <begin position="832"/>
        <end position="853"/>
    </location>
</feature>
<evidence type="ECO:0000256" key="8">
    <source>
        <dbReference type="ARBA" id="ARBA00022840"/>
    </source>
</evidence>
<dbReference type="InterPro" id="IPR013656">
    <property type="entry name" value="PAS_4"/>
</dbReference>
<dbReference type="InterPro" id="IPR035965">
    <property type="entry name" value="PAS-like_dom_sf"/>
</dbReference>
<dbReference type="GO" id="GO:0016301">
    <property type="term" value="F:kinase activity"/>
    <property type="evidence" value="ECO:0007669"/>
    <property type="project" value="UniProtKB-KW"/>
</dbReference>
<dbReference type="Gene3D" id="3.30.450.20">
    <property type="entry name" value="PAS domain"/>
    <property type="match status" value="2"/>
</dbReference>
<dbReference type="CDD" id="cd00130">
    <property type="entry name" value="PAS"/>
    <property type="match status" value="1"/>
</dbReference>
<evidence type="ECO:0000256" key="4">
    <source>
        <dbReference type="ARBA" id="ARBA00022723"/>
    </source>
</evidence>
<evidence type="ECO:0000256" key="10">
    <source>
        <dbReference type="ARBA" id="ARBA00022912"/>
    </source>
</evidence>
<dbReference type="InterPro" id="IPR029016">
    <property type="entry name" value="GAF-like_dom_sf"/>
</dbReference>
<keyword evidence="7" id="KW-0378">Hydrolase</keyword>
<comment type="function">
    <text evidence="13">Primarily acts as an independent SigF regulator that is sensitive to the osmosensory signal, mediating the cross talk of PknD with the SigF regulon. Possesses both phosphatase and kinase activities. The kinase domain functions as a classic anti-sigma factor-like kinase to phosphorylate the anti-anti-sigma factor domain at the canonical regulatory site, and the phosphatase domain antagonizes this activity.</text>
</comment>
<keyword evidence="10" id="KW-0904">Protein phosphatase</keyword>
<keyword evidence="8" id="KW-0067">ATP-binding</keyword>
<evidence type="ECO:0000256" key="12">
    <source>
        <dbReference type="ARBA" id="ARBA00047761"/>
    </source>
</evidence>
<feature type="domain" description="PAS" evidence="18">
    <location>
        <begin position="292"/>
        <end position="358"/>
    </location>
</feature>
<evidence type="ECO:0000256" key="13">
    <source>
        <dbReference type="ARBA" id="ARBA00056274"/>
    </source>
</evidence>
<feature type="compositionally biased region" description="Low complexity" evidence="16">
    <location>
        <begin position="832"/>
        <end position="847"/>
    </location>
</feature>
<dbReference type="GO" id="GO:0005524">
    <property type="term" value="F:ATP binding"/>
    <property type="evidence" value="ECO:0007669"/>
    <property type="project" value="UniProtKB-KW"/>
</dbReference>
<evidence type="ECO:0000256" key="2">
    <source>
        <dbReference type="ARBA" id="ARBA00022553"/>
    </source>
</evidence>
<keyword evidence="2" id="KW-0597">Phosphoprotein</keyword>
<dbReference type="SMART" id="SM00065">
    <property type="entry name" value="GAF"/>
    <property type="match status" value="1"/>
</dbReference>
<dbReference type="SMART" id="SM00331">
    <property type="entry name" value="PP2C_SIG"/>
    <property type="match status" value="1"/>
</dbReference>
<evidence type="ECO:0000259" key="18">
    <source>
        <dbReference type="SMART" id="SM00091"/>
    </source>
</evidence>
<sequence length="853" mass="88918">MTGSAPGADRAPEGLAGLLIDASTEAVRTADGHVAGVYLRSGGAGLLRLAVLAGLPGPLFKPWWRLHVDRPFPVADAYRLGTEVVLPNATEAMRRYPQFAAGLPFPFGSLYVPVVGGDRTFGVLTVLRPSAADATEIGTAREQVADLAGRLGARLLRLARADPAAVTWDDEPLCVPPPVTRAAAGRSGGFGWDPVTDTVTADARLAALLGTPAARLSGPVAALADAVAPGDTARMLAALRDTAAGRPPPLPLYVRAGDGTLRLLELRTTATAPPAPGPRPVFGLVVEPGTGAAGDAAADLLPEGVLCLDRLGLVRYANPRAGELLRRASAELLGRPLWEAVPWLGGPAGEDHMRAALLSPDPIRFHAGLPGGSGAHAGAPDGSREGPAAADELWLDVAIHPGPTVLTCTFRPAHRLPEPSDEEAGGDVPEAPSVAPLYRPIALAIALSEAVTARQVSAVVMRELLPAFGGRRLAIYLLQDRRLYLAWENGFPAGFLDPFEGVGLDAELPGVRTLTTGRPLFFDSMERLTAAYPGIALDAERGSRAFLPLIASGRPVGSCILGFDLPRRFSTQERAALTALAGLIAHALEKAQRYESEAALARGLQHALLPRRLSAHPRVETTGRYLPGTQGMEIGGDWYDVVESGDGLALVIGDVQGHGVQAAATMGQLRTAVRAFALGDRPPDEVLAGTNHLLIDLDPGLFASCCYLRLDPASGVARAARAGHLPPLLRRPDGRTEVVDLPGGVVLGVDPRARYPVTEVRLDPGAVLALYTDGLVERPGADIDDGIEGLRAALAEARPPAAGPPLPALADLLTETARRTTDRPDDIALLLASRPGAGSGPRPSRPATGPHPP</sequence>
<evidence type="ECO:0000256" key="7">
    <source>
        <dbReference type="ARBA" id="ARBA00022801"/>
    </source>
</evidence>
<keyword evidence="21" id="KW-1185">Reference proteome</keyword>
<organism evidence="20 21">
    <name type="scientific">Streptomyces doudnae</name>
    <dbReference type="NCBI Taxonomy" id="3075536"/>
    <lineage>
        <taxon>Bacteria</taxon>
        <taxon>Bacillati</taxon>
        <taxon>Actinomycetota</taxon>
        <taxon>Actinomycetes</taxon>
        <taxon>Kitasatosporales</taxon>
        <taxon>Streptomycetaceae</taxon>
        <taxon>Streptomyces</taxon>
    </lineage>
</organism>
<dbReference type="EC" id="3.1.3.16" evidence="1"/>
<dbReference type="SUPFAM" id="SSF55785">
    <property type="entry name" value="PYP-like sensor domain (PAS domain)"/>
    <property type="match status" value="1"/>
</dbReference>
<keyword evidence="4" id="KW-0479">Metal-binding</keyword>
<name>A0ABD5EHN5_9ACTN</name>
<evidence type="ECO:0000313" key="20">
    <source>
        <dbReference type="EMBL" id="MDT0433872.1"/>
    </source>
</evidence>
<protein>
    <recommendedName>
        <fullName evidence="1">protein-serine/threonine phosphatase</fullName>
        <ecNumber evidence="1">3.1.3.16</ecNumber>
    </recommendedName>
    <alternativeName>
        <fullName evidence="15">Protein-serine/threonine phosphatase</fullName>
    </alternativeName>
    <alternativeName>
        <fullName evidence="14">Serine/threonine-protein kinase</fullName>
    </alternativeName>
</protein>
<dbReference type="Gene3D" id="3.30.450.40">
    <property type="match status" value="1"/>
</dbReference>
<dbReference type="EMBL" id="JAVRES010000001">
    <property type="protein sequence ID" value="MDT0433872.1"/>
    <property type="molecule type" value="Genomic_DNA"/>
</dbReference>
<comment type="caution">
    <text evidence="20">The sequence shown here is derived from an EMBL/GenBank/DDBJ whole genome shotgun (WGS) entry which is preliminary data.</text>
</comment>
<dbReference type="AlphaFoldDB" id="A0ABD5EHN5"/>
<dbReference type="PANTHER" id="PTHR43156:SF2">
    <property type="entry name" value="STAGE II SPORULATION PROTEIN E"/>
    <property type="match status" value="1"/>
</dbReference>
<reference evidence="21" key="1">
    <citation type="submission" date="2023-07" db="EMBL/GenBank/DDBJ databases">
        <title>30 novel species of actinomycetes from the DSMZ collection.</title>
        <authorList>
            <person name="Nouioui I."/>
        </authorList>
    </citation>
    <scope>NUCLEOTIDE SEQUENCE [LARGE SCALE GENOMIC DNA]</scope>
    <source>
        <strain evidence="21">DSM 41981</strain>
    </source>
</reference>
<feature type="domain" description="PPM-type phosphatase" evidence="19">
    <location>
        <begin position="619"/>
        <end position="834"/>
    </location>
</feature>
<evidence type="ECO:0000256" key="3">
    <source>
        <dbReference type="ARBA" id="ARBA00022679"/>
    </source>
</evidence>